<proteinExistence type="predicted"/>
<dbReference type="InterPro" id="IPR000281">
    <property type="entry name" value="HTH_RpiR"/>
</dbReference>
<dbReference type="SUPFAM" id="SSF53697">
    <property type="entry name" value="SIS domain"/>
    <property type="match status" value="1"/>
</dbReference>
<dbReference type="Proteomes" id="UP000095597">
    <property type="component" value="Unassembled WGS sequence"/>
</dbReference>
<dbReference type="InterPro" id="IPR035472">
    <property type="entry name" value="RpiR-like_SIS"/>
</dbReference>
<keyword evidence="2" id="KW-0238">DNA-binding</keyword>
<dbReference type="Gene3D" id="1.10.10.10">
    <property type="entry name" value="Winged helix-like DNA-binding domain superfamily/Winged helix DNA-binding domain"/>
    <property type="match status" value="1"/>
</dbReference>
<dbReference type="InterPro" id="IPR009057">
    <property type="entry name" value="Homeodomain-like_sf"/>
</dbReference>
<dbReference type="PANTHER" id="PTHR30514:SF1">
    <property type="entry name" value="HTH-TYPE TRANSCRIPTIONAL REGULATOR HEXR-RELATED"/>
    <property type="match status" value="1"/>
</dbReference>
<dbReference type="CDD" id="cd05013">
    <property type="entry name" value="SIS_RpiR"/>
    <property type="match status" value="1"/>
</dbReference>
<keyword evidence="1" id="KW-0805">Transcription regulation</keyword>
<evidence type="ECO:0000259" key="5">
    <source>
        <dbReference type="PROSITE" id="PS51464"/>
    </source>
</evidence>
<dbReference type="PANTHER" id="PTHR30514">
    <property type="entry name" value="GLUCOKINASE"/>
    <property type="match status" value="1"/>
</dbReference>
<dbReference type="OrthoDB" id="63027at2"/>
<dbReference type="GO" id="GO:0003677">
    <property type="term" value="F:DNA binding"/>
    <property type="evidence" value="ECO:0007669"/>
    <property type="project" value="UniProtKB-KW"/>
</dbReference>
<evidence type="ECO:0000256" key="3">
    <source>
        <dbReference type="ARBA" id="ARBA00023163"/>
    </source>
</evidence>
<keyword evidence="3" id="KW-0804">Transcription</keyword>
<gene>
    <name evidence="6" type="primary">ybbH</name>
    <name evidence="6" type="ORF">ERS852573_00086</name>
</gene>
<feature type="domain" description="SIS" evidence="5">
    <location>
        <begin position="124"/>
        <end position="264"/>
    </location>
</feature>
<dbReference type="PROSITE" id="PS51464">
    <property type="entry name" value="SIS"/>
    <property type="match status" value="1"/>
</dbReference>
<evidence type="ECO:0000313" key="7">
    <source>
        <dbReference type="Proteomes" id="UP000095597"/>
    </source>
</evidence>
<dbReference type="InterPro" id="IPR001347">
    <property type="entry name" value="SIS_dom"/>
</dbReference>
<dbReference type="InterPro" id="IPR047640">
    <property type="entry name" value="RpiR-like"/>
</dbReference>
<sequence length="282" mass="31325">MVGESCKEVIQGKKHRLTNTELKLADYILEHYDEALNYNVTELADSAGVSDASVVRFCKKLGYKGYQDFKVNAAKDVLPRDRHFNPGLEQDDDIETICKKIFLSEVNVLNRTLASLDTNELKVVAEKIEKAEKIVFFGSGGSLIVAKDAAHKFMKIGIRAFVYEDIDLQLMSSSLMNEKEVAIGISHSGSNRNVIDCIKNAKENGAETIAIVGQGKTPLSKIADMILYCSSEETMFESESVSTRIAQLAIIDAIVAIVAFDNYEESYTAIQRTRRATSENKY</sequence>
<dbReference type="InterPro" id="IPR046348">
    <property type="entry name" value="SIS_dom_sf"/>
</dbReference>
<dbReference type="GO" id="GO:0003700">
    <property type="term" value="F:DNA-binding transcription factor activity"/>
    <property type="evidence" value="ECO:0007669"/>
    <property type="project" value="InterPro"/>
</dbReference>
<dbReference type="EMBL" id="CYXO01000001">
    <property type="protein sequence ID" value="CUM69632.1"/>
    <property type="molecule type" value="Genomic_DNA"/>
</dbReference>
<evidence type="ECO:0000313" key="6">
    <source>
        <dbReference type="EMBL" id="CUM69632.1"/>
    </source>
</evidence>
<reference evidence="6 7" key="1">
    <citation type="submission" date="2015-09" db="EMBL/GenBank/DDBJ databases">
        <authorList>
            <consortium name="Pathogen Informatics"/>
        </authorList>
    </citation>
    <scope>NUCLEOTIDE SEQUENCE [LARGE SCALE GENOMIC DNA]</scope>
    <source>
        <strain evidence="6 7">2789STDY5834961</strain>
    </source>
</reference>
<dbReference type="RefSeq" id="WP_055213093.1">
    <property type="nucleotide sequence ID" value="NZ_CYXO01000001.1"/>
</dbReference>
<dbReference type="InterPro" id="IPR036388">
    <property type="entry name" value="WH-like_DNA-bd_sf"/>
</dbReference>
<dbReference type="Pfam" id="PF01418">
    <property type="entry name" value="HTH_6"/>
    <property type="match status" value="1"/>
</dbReference>
<protein>
    <submittedName>
        <fullName evidence="6">Uncharacterized HTH-type transcriptional regulator ybbH</fullName>
    </submittedName>
</protein>
<dbReference type="SUPFAM" id="SSF46689">
    <property type="entry name" value="Homeodomain-like"/>
    <property type="match status" value="1"/>
</dbReference>
<dbReference type="GO" id="GO:1901135">
    <property type="term" value="P:carbohydrate derivative metabolic process"/>
    <property type="evidence" value="ECO:0007669"/>
    <property type="project" value="InterPro"/>
</dbReference>
<dbReference type="AlphaFoldDB" id="A0A173QVJ5"/>
<feature type="domain" description="HTH rpiR-type" evidence="4">
    <location>
        <begin position="4"/>
        <end position="80"/>
    </location>
</feature>
<organism evidence="6 7">
    <name type="scientific">Dorea longicatena</name>
    <dbReference type="NCBI Taxonomy" id="88431"/>
    <lineage>
        <taxon>Bacteria</taxon>
        <taxon>Bacillati</taxon>
        <taxon>Bacillota</taxon>
        <taxon>Clostridia</taxon>
        <taxon>Lachnospirales</taxon>
        <taxon>Lachnospiraceae</taxon>
        <taxon>Dorea</taxon>
    </lineage>
</organism>
<name>A0A173QVJ5_9FIRM</name>
<dbReference type="PROSITE" id="PS51071">
    <property type="entry name" value="HTH_RPIR"/>
    <property type="match status" value="1"/>
</dbReference>
<dbReference type="GO" id="GO:0097367">
    <property type="term" value="F:carbohydrate derivative binding"/>
    <property type="evidence" value="ECO:0007669"/>
    <property type="project" value="InterPro"/>
</dbReference>
<evidence type="ECO:0000256" key="2">
    <source>
        <dbReference type="ARBA" id="ARBA00023125"/>
    </source>
</evidence>
<dbReference type="Pfam" id="PF01380">
    <property type="entry name" value="SIS"/>
    <property type="match status" value="1"/>
</dbReference>
<dbReference type="Gene3D" id="3.40.50.10490">
    <property type="entry name" value="Glucose-6-phosphate isomerase like protein, domain 1"/>
    <property type="match status" value="1"/>
</dbReference>
<evidence type="ECO:0000256" key="1">
    <source>
        <dbReference type="ARBA" id="ARBA00023015"/>
    </source>
</evidence>
<accession>A0A173QVJ5</accession>
<evidence type="ECO:0000259" key="4">
    <source>
        <dbReference type="PROSITE" id="PS51071"/>
    </source>
</evidence>